<dbReference type="GO" id="GO:0000055">
    <property type="term" value="P:ribosomal large subunit export from nucleus"/>
    <property type="evidence" value="ECO:0007669"/>
    <property type="project" value="InterPro"/>
</dbReference>
<protein>
    <submittedName>
        <fullName evidence="9">Uncharacterized protein</fullName>
    </submittedName>
</protein>
<evidence type="ECO:0000256" key="8">
    <source>
        <dbReference type="SAM" id="MobiDB-lite"/>
    </source>
</evidence>
<reference evidence="9 10" key="1">
    <citation type="journal article" date="2021" name="Sci. Rep.">
        <title>Genome sequencing of the multicellular alga Astrephomene provides insights into convergent evolution of germ-soma differentiation.</title>
        <authorList>
            <person name="Yamashita S."/>
            <person name="Yamamoto K."/>
            <person name="Matsuzaki R."/>
            <person name="Suzuki S."/>
            <person name="Yamaguchi H."/>
            <person name="Hirooka S."/>
            <person name="Minakuchi Y."/>
            <person name="Miyagishima S."/>
            <person name="Kawachi M."/>
            <person name="Toyoda A."/>
            <person name="Nozaki H."/>
        </authorList>
    </citation>
    <scope>NUCLEOTIDE SEQUENCE [LARGE SCALE GENOMIC DNA]</scope>
    <source>
        <strain evidence="9 10">NIES-4017</strain>
    </source>
</reference>
<gene>
    <name evidence="9" type="ORF">Agub_g13264</name>
</gene>
<dbReference type="AlphaFoldDB" id="A0AAD3HRB3"/>
<dbReference type="GO" id="GO:0005643">
    <property type="term" value="C:nuclear pore"/>
    <property type="evidence" value="ECO:0007669"/>
    <property type="project" value="UniProtKB-SubCell"/>
</dbReference>
<evidence type="ECO:0000256" key="7">
    <source>
        <dbReference type="ARBA" id="ARBA00023242"/>
    </source>
</evidence>
<keyword evidence="6" id="KW-0906">Nuclear pore complex</keyword>
<feature type="compositionally biased region" description="Gly residues" evidence="8">
    <location>
        <begin position="153"/>
        <end position="165"/>
    </location>
</feature>
<dbReference type="Pfam" id="PF10168">
    <property type="entry name" value="Nup88"/>
    <property type="match status" value="1"/>
</dbReference>
<keyword evidence="3" id="KW-0509">mRNA transport</keyword>
<evidence type="ECO:0000313" key="9">
    <source>
        <dbReference type="EMBL" id="GFR50944.1"/>
    </source>
</evidence>
<sequence>MSSHEHVVDLRDAVALDTDAAGTIYALIRNDEGDLRIVLLDGRQEVLEAQQRQGSLHEPVRISGPSATQIVRTHPAIDFDVRGLQVAPSGRYLLLHGYSYQDSSVVSLAVVDLHGGQPLPAATPPHHHHPTPGGPAAAAAAAAAARGTPARGGTAGAGGAGGAGAGPRPKQCRLHPVDPELFSSRPGLLLYQASWHPHSEEHLVLLTSDSRLRLY</sequence>
<evidence type="ECO:0000256" key="5">
    <source>
        <dbReference type="ARBA" id="ARBA00023010"/>
    </source>
</evidence>
<dbReference type="PANTHER" id="PTHR13257:SF0">
    <property type="entry name" value="NUCLEAR PORE COMPLEX PROTEIN NUP88"/>
    <property type="match status" value="1"/>
</dbReference>
<dbReference type="PANTHER" id="PTHR13257">
    <property type="entry name" value="NUCLEOPORIN NUP84-RELATED"/>
    <property type="match status" value="1"/>
</dbReference>
<feature type="non-terminal residue" evidence="9">
    <location>
        <position position="215"/>
    </location>
</feature>
<evidence type="ECO:0000256" key="1">
    <source>
        <dbReference type="ARBA" id="ARBA00004567"/>
    </source>
</evidence>
<proteinExistence type="predicted"/>
<dbReference type="GO" id="GO:0000056">
    <property type="term" value="P:ribosomal small subunit export from nucleus"/>
    <property type="evidence" value="ECO:0007669"/>
    <property type="project" value="InterPro"/>
</dbReference>
<keyword evidence="7" id="KW-0539">Nucleus</keyword>
<dbReference type="InterPro" id="IPR019321">
    <property type="entry name" value="Nucleoporin_Nup88"/>
</dbReference>
<accession>A0AAD3HRB3</accession>
<keyword evidence="10" id="KW-1185">Reference proteome</keyword>
<feature type="region of interest" description="Disordered" evidence="8">
    <location>
        <begin position="118"/>
        <end position="173"/>
    </location>
</feature>
<keyword evidence="2" id="KW-0813">Transport</keyword>
<keyword evidence="5" id="KW-0811">Translocation</keyword>
<comment type="subcellular location">
    <subcellularLocation>
        <location evidence="1">Nucleus</location>
        <location evidence="1">Nuclear pore complex</location>
    </subcellularLocation>
</comment>
<evidence type="ECO:0000256" key="3">
    <source>
        <dbReference type="ARBA" id="ARBA00022816"/>
    </source>
</evidence>
<dbReference type="GO" id="GO:0006406">
    <property type="term" value="P:mRNA export from nucleus"/>
    <property type="evidence" value="ECO:0007669"/>
    <property type="project" value="TreeGrafter"/>
</dbReference>
<dbReference type="SUPFAM" id="SSF50969">
    <property type="entry name" value="YVTN repeat-like/Quinoprotein amine dehydrogenase"/>
    <property type="match status" value="1"/>
</dbReference>
<evidence type="ECO:0000256" key="2">
    <source>
        <dbReference type="ARBA" id="ARBA00022448"/>
    </source>
</evidence>
<evidence type="ECO:0000256" key="6">
    <source>
        <dbReference type="ARBA" id="ARBA00023132"/>
    </source>
</evidence>
<evidence type="ECO:0000313" key="10">
    <source>
        <dbReference type="Proteomes" id="UP001054857"/>
    </source>
</evidence>
<keyword evidence="4" id="KW-0653">Protein transport</keyword>
<dbReference type="InterPro" id="IPR011044">
    <property type="entry name" value="Quino_amine_DH_bsu"/>
</dbReference>
<dbReference type="EMBL" id="BMAR01000043">
    <property type="protein sequence ID" value="GFR50944.1"/>
    <property type="molecule type" value="Genomic_DNA"/>
</dbReference>
<feature type="compositionally biased region" description="Low complexity" evidence="8">
    <location>
        <begin position="134"/>
        <end position="152"/>
    </location>
</feature>
<evidence type="ECO:0000256" key="4">
    <source>
        <dbReference type="ARBA" id="ARBA00022927"/>
    </source>
</evidence>
<name>A0AAD3HRB3_9CHLO</name>
<dbReference type="GO" id="GO:0017056">
    <property type="term" value="F:structural constituent of nuclear pore"/>
    <property type="evidence" value="ECO:0007669"/>
    <property type="project" value="InterPro"/>
</dbReference>
<dbReference type="GO" id="GO:0006606">
    <property type="term" value="P:protein import into nucleus"/>
    <property type="evidence" value="ECO:0007669"/>
    <property type="project" value="TreeGrafter"/>
</dbReference>
<comment type="caution">
    <text evidence="9">The sequence shown here is derived from an EMBL/GenBank/DDBJ whole genome shotgun (WGS) entry which is preliminary data.</text>
</comment>
<dbReference type="InterPro" id="IPR037700">
    <property type="entry name" value="NUP88/NUP82"/>
</dbReference>
<organism evidence="9 10">
    <name type="scientific">Astrephomene gubernaculifera</name>
    <dbReference type="NCBI Taxonomy" id="47775"/>
    <lineage>
        <taxon>Eukaryota</taxon>
        <taxon>Viridiplantae</taxon>
        <taxon>Chlorophyta</taxon>
        <taxon>core chlorophytes</taxon>
        <taxon>Chlorophyceae</taxon>
        <taxon>CS clade</taxon>
        <taxon>Chlamydomonadales</taxon>
        <taxon>Astrephomenaceae</taxon>
        <taxon>Astrephomene</taxon>
    </lineage>
</organism>
<dbReference type="Proteomes" id="UP001054857">
    <property type="component" value="Unassembled WGS sequence"/>
</dbReference>